<proteinExistence type="inferred from homology"/>
<dbReference type="UniPathway" id="UPA00078"/>
<comment type="catalytic activity">
    <reaction evidence="9 11">
        <text>6-carboxyhexanoyl-[ACP] + L-alanine + H(+) = (8S)-8-amino-7-oxononanoate + holo-[ACP] + CO2</text>
        <dbReference type="Rhea" id="RHEA:42288"/>
        <dbReference type="Rhea" id="RHEA-COMP:9685"/>
        <dbReference type="Rhea" id="RHEA-COMP:9955"/>
        <dbReference type="ChEBI" id="CHEBI:15378"/>
        <dbReference type="ChEBI" id="CHEBI:16526"/>
        <dbReference type="ChEBI" id="CHEBI:57972"/>
        <dbReference type="ChEBI" id="CHEBI:64479"/>
        <dbReference type="ChEBI" id="CHEBI:78846"/>
        <dbReference type="ChEBI" id="CHEBI:149468"/>
        <dbReference type="EC" id="2.3.1.47"/>
    </reaction>
</comment>
<evidence type="ECO:0000313" key="13">
    <source>
        <dbReference type="EMBL" id="QGQ98568.1"/>
    </source>
</evidence>
<dbReference type="OrthoDB" id="9807157at2"/>
<dbReference type="InterPro" id="IPR015422">
    <property type="entry name" value="PyrdxlP-dep_Trfase_small"/>
</dbReference>
<comment type="function">
    <text evidence="2 11">Catalyzes the decarboxylative condensation of pimeloyl-[acyl-carrier protein] and L-alanine to produce 8-amino-7-oxononanoate (AON), [acyl-carrier protein], and carbon dioxide.</text>
</comment>
<evidence type="ECO:0000256" key="11">
    <source>
        <dbReference type="RuleBase" id="RU003693"/>
    </source>
</evidence>
<comment type="pathway">
    <text evidence="3 11">Cofactor biosynthesis; biotin biosynthesis.</text>
</comment>
<dbReference type="CDD" id="cd06454">
    <property type="entry name" value="KBL_like"/>
    <property type="match status" value="1"/>
</dbReference>
<keyword evidence="14" id="KW-1185">Reference proteome</keyword>
<dbReference type="GO" id="GO:0009102">
    <property type="term" value="P:biotin biosynthetic process"/>
    <property type="evidence" value="ECO:0007669"/>
    <property type="project" value="UniProtKB-UniRule"/>
</dbReference>
<dbReference type="RefSeq" id="WP_155703677.1">
    <property type="nucleotide sequence ID" value="NZ_CP034235.1"/>
</dbReference>
<keyword evidence="13" id="KW-0012">Acyltransferase</keyword>
<dbReference type="Gene3D" id="3.40.640.10">
    <property type="entry name" value="Type I PLP-dependent aspartate aminotransferase-like (Major domain)"/>
    <property type="match status" value="1"/>
</dbReference>
<evidence type="ECO:0000256" key="10">
    <source>
        <dbReference type="PIRSR" id="PIRSR604723-51"/>
    </source>
</evidence>
<evidence type="ECO:0000256" key="1">
    <source>
        <dbReference type="ARBA" id="ARBA00001933"/>
    </source>
</evidence>
<evidence type="ECO:0000256" key="9">
    <source>
        <dbReference type="ARBA" id="ARBA00047715"/>
    </source>
</evidence>
<feature type="modified residue" description="N6-(pyridoxal phosphate)lysine" evidence="10">
    <location>
        <position position="246"/>
    </location>
</feature>
<gene>
    <name evidence="13" type="primary">bioF</name>
    <name evidence="13" type="ORF">EHS13_28660</name>
</gene>
<dbReference type="PANTHER" id="PTHR13693">
    <property type="entry name" value="CLASS II AMINOTRANSFERASE/8-AMINO-7-OXONONANOATE SYNTHASE"/>
    <property type="match status" value="1"/>
</dbReference>
<dbReference type="InterPro" id="IPR004723">
    <property type="entry name" value="AONS_Archaea/Proteobacteria"/>
</dbReference>
<evidence type="ECO:0000256" key="6">
    <source>
        <dbReference type="ARBA" id="ARBA00022679"/>
    </source>
</evidence>
<dbReference type="Pfam" id="PF00155">
    <property type="entry name" value="Aminotran_1_2"/>
    <property type="match status" value="1"/>
</dbReference>
<dbReference type="Proteomes" id="UP000426246">
    <property type="component" value="Chromosome"/>
</dbReference>
<evidence type="ECO:0000256" key="8">
    <source>
        <dbReference type="ARBA" id="ARBA00022898"/>
    </source>
</evidence>
<name>A0A6B8RTQ7_9BACL</name>
<dbReference type="InterPro" id="IPR004839">
    <property type="entry name" value="Aminotransferase_I/II_large"/>
</dbReference>
<dbReference type="KEGG" id="ppsc:EHS13_28660"/>
<keyword evidence="7" id="KW-0093">Biotin biosynthesis</keyword>
<comment type="cofactor">
    <cofactor evidence="1 10 11">
        <name>pyridoxal 5'-phosphate</name>
        <dbReference type="ChEBI" id="CHEBI:597326"/>
    </cofactor>
</comment>
<dbReference type="PROSITE" id="PS00599">
    <property type="entry name" value="AA_TRANSFER_CLASS_2"/>
    <property type="match status" value="1"/>
</dbReference>
<dbReference type="PANTHER" id="PTHR13693:SF100">
    <property type="entry name" value="8-AMINO-7-OXONONANOATE SYNTHASE"/>
    <property type="match status" value="1"/>
</dbReference>
<dbReference type="EMBL" id="CP034235">
    <property type="protein sequence ID" value="QGQ98568.1"/>
    <property type="molecule type" value="Genomic_DNA"/>
</dbReference>
<dbReference type="InterPro" id="IPR050087">
    <property type="entry name" value="AON_synthase_class-II"/>
</dbReference>
<organism evidence="13 14">
    <name type="scientific">Paenibacillus psychroresistens</name>
    <dbReference type="NCBI Taxonomy" id="1778678"/>
    <lineage>
        <taxon>Bacteria</taxon>
        <taxon>Bacillati</taxon>
        <taxon>Bacillota</taxon>
        <taxon>Bacilli</taxon>
        <taxon>Bacillales</taxon>
        <taxon>Paenibacillaceae</taxon>
        <taxon>Paenibacillus</taxon>
    </lineage>
</organism>
<dbReference type="EC" id="2.3.1.47" evidence="11"/>
<feature type="domain" description="Aminotransferase class I/classII large" evidence="12">
    <location>
        <begin position="41"/>
        <end position="388"/>
    </location>
</feature>
<evidence type="ECO:0000256" key="3">
    <source>
        <dbReference type="ARBA" id="ARBA00004746"/>
    </source>
</evidence>
<dbReference type="Gene3D" id="3.90.1150.10">
    <property type="entry name" value="Aspartate Aminotransferase, domain 1"/>
    <property type="match status" value="1"/>
</dbReference>
<accession>A0A6B8RTQ7</accession>
<comment type="subunit">
    <text evidence="5 11">Homodimer.</text>
</comment>
<evidence type="ECO:0000256" key="5">
    <source>
        <dbReference type="ARBA" id="ARBA00011738"/>
    </source>
</evidence>
<evidence type="ECO:0000259" key="12">
    <source>
        <dbReference type="Pfam" id="PF00155"/>
    </source>
</evidence>
<dbReference type="AlphaFoldDB" id="A0A6B8RTQ7"/>
<reference evidence="14" key="1">
    <citation type="submission" date="2018-11" db="EMBL/GenBank/DDBJ databases">
        <title>Complete genome sequence of Paenibacillus sp. ML311-T8.</title>
        <authorList>
            <person name="Nam Y.-D."/>
            <person name="Kang J."/>
            <person name="Chung W.-H."/>
            <person name="Park Y.S."/>
        </authorList>
    </citation>
    <scope>NUCLEOTIDE SEQUENCE [LARGE SCALE GENOMIC DNA]</scope>
    <source>
        <strain evidence="14">ML311-T8</strain>
    </source>
</reference>
<dbReference type="InterPro" id="IPR015424">
    <property type="entry name" value="PyrdxlP-dep_Trfase"/>
</dbReference>
<sequence>MSSMLQWMDAELRQLEDKSQLRSLTSASSLVDGFLSNQTQKLINLASNHYLGLDLQLSEETLKRLTEQAKAWGTQVGLGSTSSRLVVGSDPAFMEFEQVFAAFKGTESCLLFGSGFMANSGVIPALVGRHDVVFSDRLNHASIVDGINLSRAEHIRYRHRDLDQLEQQLKQVNPAKRKLIVTDTIFSMDGSLAPLKDLVTLKERYGAMLMVDEAHSGGVYGTNGEGLTHELGLTSQVDIQMGTFSKAYGCYGAYIAGDEVLRKYLINKARSFIYTTALPPLIVLAIHDNWLQAQRDSWRRHTLISQAAWFREQLKLAGFNIGESECQIVPLIVGANEITVALSQRLQQLGVAAVAIRPPTVPEGSARIRFSLTASITHTQLQLAVDHIKKAGAELGII</sequence>
<evidence type="ECO:0000256" key="4">
    <source>
        <dbReference type="ARBA" id="ARBA00010008"/>
    </source>
</evidence>
<dbReference type="GO" id="GO:0008710">
    <property type="term" value="F:8-amino-7-oxononanoate synthase activity"/>
    <property type="evidence" value="ECO:0007669"/>
    <property type="project" value="UniProtKB-UniRule"/>
</dbReference>
<evidence type="ECO:0000256" key="7">
    <source>
        <dbReference type="ARBA" id="ARBA00022756"/>
    </source>
</evidence>
<comment type="similarity">
    <text evidence="4 11">Belongs to the class-II pyridoxal-phosphate-dependent aminotransferase family. BioF subfamily.</text>
</comment>
<dbReference type="InterPro" id="IPR001917">
    <property type="entry name" value="Aminotrans_II_pyridoxalP_BS"/>
</dbReference>
<dbReference type="SUPFAM" id="SSF53383">
    <property type="entry name" value="PLP-dependent transferases"/>
    <property type="match status" value="1"/>
</dbReference>
<dbReference type="GO" id="GO:0030170">
    <property type="term" value="F:pyridoxal phosphate binding"/>
    <property type="evidence" value="ECO:0007669"/>
    <property type="project" value="InterPro"/>
</dbReference>
<keyword evidence="6 11" id="KW-0808">Transferase</keyword>
<dbReference type="NCBIfam" id="TIGR00858">
    <property type="entry name" value="bioF"/>
    <property type="match status" value="1"/>
</dbReference>
<evidence type="ECO:0000313" key="14">
    <source>
        <dbReference type="Proteomes" id="UP000426246"/>
    </source>
</evidence>
<dbReference type="InterPro" id="IPR015421">
    <property type="entry name" value="PyrdxlP-dep_Trfase_major"/>
</dbReference>
<evidence type="ECO:0000256" key="2">
    <source>
        <dbReference type="ARBA" id="ARBA00002513"/>
    </source>
</evidence>
<keyword evidence="8 10" id="KW-0663">Pyridoxal phosphate</keyword>
<protein>
    <recommendedName>
        <fullName evidence="11">8-amino-7-ketopelargonate synthase</fullName>
        <ecNumber evidence="11">2.3.1.47</ecNumber>
    </recommendedName>
</protein>